<dbReference type="RefSeq" id="XP_011634250.1">
    <property type="nucleotide sequence ID" value="XM_011635948.1"/>
</dbReference>
<sequence length="166" mass="19273">MKNQISRVSDQFVNSFWRVACWLWETIALILIIIVDCLARLIELIFVTMKLIFQVIWFFRDLCIGAMQTFANVFRGIVNVINSISCDDVEDFASACIVVVLCFGAVKMFMDLLKKNPHMKLLNMFGQRVTQSGNNNNSTVRSHGQDTCPSKRKSRRKLKQRNNRRY</sequence>
<reference evidence="4" key="1">
    <citation type="submission" date="2025-08" db="UniProtKB">
        <authorList>
            <consortium name="RefSeq"/>
        </authorList>
    </citation>
    <scope>IDENTIFICATION</scope>
</reference>
<protein>
    <submittedName>
        <fullName evidence="4">Uncharacterized protein LOC105425257</fullName>
    </submittedName>
</protein>
<evidence type="ECO:0000256" key="2">
    <source>
        <dbReference type="SAM" id="Phobius"/>
    </source>
</evidence>
<keyword evidence="2" id="KW-1133">Transmembrane helix</keyword>
<feature type="compositionally biased region" description="Polar residues" evidence="1">
    <location>
        <begin position="132"/>
        <end position="148"/>
    </location>
</feature>
<feature type="region of interest" description="Disordered" evidence="1">
    <location>
        <begin position="132"/>
        <end position="166"/>
    </location>
</feature>
<dbReference type="GeneID" id="105425257"/>
<evidence type="ECO:0000256" key="1">
    <source>
        <dbReference type="SAM" id="MobiDB-lite"/>
    </source>
</evidence>
<feature type="transmembrane region" description="Helical" evidence="2">
    <location>
        <begin position="51"/>
        <end position="72"/>
    </location>
</feature>
<keyword evidence="2" id="KW-0812">Transmembrane</keyword>
<evidence type="ECO:0000313" key="3">
    <source>
        <dbReference type="Proteomes" id="UP000504615"/>
    </source>
</evidence>
<feature type="compositionally biased region" description="Basic residues" evidence="1">
    <location>
        <begin position="150"/>
        <end position="166"/>
    </location>
</feature>
<gene>
    <name evidence="4" type="primary">LOC105425257</name>
</gene>
<dbReference type="KEGG" id="pbar:105425257"/>
<proteinExistence type="predicted"/>
<organism evidence="3 4">
    <name type="scientific">Pogonomyrmex barbatus</name>
    <name type="common">red harvester ant</name>
    <dbReference type="NCBI Taxonomy" id="144034"/>
    <lineage>
        <taxon>Eukaryota</taxon>
        <taxon>Metazoa</taxon>
        <taxon>Ecdysozoa</taxon>
        <taxon>Arthropoda</taxon>
        <taxon>Hexapoda</taxon>
        <taxon>Insecta</taxon>
        <taxon>Pterygota</taxon>
        <taxon>Neoptera</taxon>
        <taxon>Endopterygota</taxon>
        <taxon>Hymenoptera</taxon>
        <taxon>Apocrita</taxon>
        <taxon>Aculeata</taxon>
        <taxon>Formicoidea</taxon>
        <taxon>Formicidae</taxon>
        <taxon>Myrmicinae</taxon>
        <taxon>Pogonomyrmex</taxon>
    </lineage>
</organism>
<keyword evidence="3" id="KW-1185">Reference proteome</keyword>
<dbReference type="OrthoDB" id="7671494at2759"/>
<evidence type="ECO:0000313" key="4">
    <source>
        <dbReference type="RefSeq" id="XP_011634250.1"/>
    </source>
</evidence>
<feature type="transmembrane region" description="Helical" evidence="2">
    <location>
        <begin position="16"/>
        <end position="39"/>
    </location>
</feature>
<name>A0A6I9VYB0_9HYME</name>
<keyword evidence="2" id="KW-0472">Membrane</keyword>
<dbReference type="AlphaFoldDB" id="A0A6I9VYB0"/>
<accession>A0A6I9VYB0</accession>
<dbReference type="Proteomes" id="UP000504615">
    <property type="component" value="Unplaced"/>
</dbReference>